<dbReference type="Gene3D" id="3.40.50.720">
    <property type="entry name" value="NAD(P)-binding Rossmann-like Domain"/>
    <property type="match status" value="1"/>
</dbReference>
<organism evidence="7 8">
    <name type="scientific">Microvirga vignae</name>
    <dbReference type="NCBI Taxonomy" id="1225564"/>
    <lineage>
        <taxon>Bacteria</taxon>
        <taxon>Pseudomonadati</taxon>
        <taxon>Pseudomonadota</taxon>
        <taxon>Alphaproteobacteria</taxon>
        <taxon>Hyphomicrobiales</taxon>
        <taxon>Methylobacteriaceae</taxon>
        <taxon>Microvirga</taxon>
    </lineage>
</organism>
<keyword evidence="4" id="KW-0560">Oxidoreductase</keyword>
<gene>
    <name evidence="7" type="ORF">AA309_03355</name>
</gene>
<dbReference type="SUPFAM" id="SSF50129">
    <property type="entry name" value="GroES-like"/>
    <property type="match status" value="1"/>
</dbReference>
<evidence type="ECO:0000256" key="4">
    <source>
        <dbReference type="ARBA" id="ARBA00023002"/>
    </source>
</evidence>
<dbReference type="Pfam" id="PF00107">
    <property type="entry name" value="ADH_zinc_N"/>
    <property type="match status" value="1"/>
</dbReference>
<protein>
    <submittedName>
        <fullName evidence="7">Hydroxyacid dehydrogenase</fullName>
    </submittedName>
</protein>
<evidence type="ECO:0000256" key="2">
    <source>
        <dbReference type="ARBA" id="ARBA00022723"/>
    </source>
</evidence>
<dbReference type="AlphaFoldDB" id="A0A0H1RI36"/>
<keyword evidence="3 5" id="KW-0862">Zinc</keyword>
<dbReference type="FunFam" id="3.40.50.720:FF:000022">
    <property type="entry name" value="Cinnamyl alcohol dehydrogenase"/>
    <property type="match status" value="1"/>
</dbReference>
<evidence type="ECO:0000256" key="5">
    <source>
        <dbReference type="RuleBase" id="RU361277"/>
    </source>
</evidence>
<proteinExistence type="inferred from homology"/>
<dbReference type="Gene3D" id="3.90.180.10">
    <property type="entry name" value="Medium-chain alcohol dehydrogenases, catalytic domain"/>
    <property type="match status" value="1"/>
</dbReference>
<accession>A0A0H1RI36</accession>
<dbReference type="STRING" id="1225564.AA309_03355"/>
<dbReference type="InterPro" id="IPR020843">
    <property type="entry name" value="ER"/>
</dbReference>
<name>A0A0H1RI36_9HYPH</name>
<evidence type="ECO:0000256" key="3">
    <source>
        <dbReference type="ARBA" id="ARBA00022833"/>
    </source>
</evidence>
<dbReference type="CDD" id="cd05283">
    <property type="entry name" value="CAD1"/>
    <property type="match status" value="1"/>
</dbReference>
<evidence type="ECO:0000256" key="1">
    <source>
        <dbReference type="ARBA" id="ARBA00001947"/>
    </source>
</evidence>
<keyword evidence="2 5" id="KW-0479">Metal-binding</keyword>
<evidence type="ECO:0000313" key="8">
    <source>
        <dbReference type="Proteomes" id="UP000035489"/>
    </source>
</evidence>
<dbReference type="GO" id="GO:0008106">
    <property type="term" value="F:alcohol dehydrogenase (NADP+) activity"/>
    <property type="evidence" value="ECO:0007669"/>
    <property type="project" value="UniProtKB-ARBA"/>
</dbReference>
<evidence type="ECO:0000259" key="6">
    <source>
        <dbReference type="SMART" id="SM00829"/>
    </source>
</evidence>
<dbReference type="PROSITE" id="PS00065">
    <property type="entry name" value="D_2_HYDROXYACID_DH_1"/>
    <property type="match status" value="1"/>
</dbReference>
<keyword evidence="8" id="KW-1185">Reference proteome</keyword>
<dbReference type="PROSITE" id="PS00059">
    <property type="entry name" value="ADH_ZINC"/>
    <property type="match status" value="1"/>
</dbReference>
<dbReference type="SUPFAM" id="SSF51735">
    <property type="entry name" value="NAD(P)-binding Rossmann-fold domains"/>
    <property type="match status" value="1"/>
</dbReference>
<dbReference type="OrthoDB" id="9806940at2"/>
<dbReference type="InterPro" id="IPR036291">
    <property type="entry name" value="NAD(P)-bd_dom_sf"/>
</dbReference>
<dbReference type="GO" id="GO:0008270">
    <property type="term" value="F:zinc ion binding"/>
    <property type="evidence" value="ECO:0007669"/>
    <property type="project" value="InterPro"/>
</dbReference>
<comment type="cofactor">
    <cofactor evidence="1 5">
        <name>Zn(2+)</name>
        <dbReference type="ChEBI" id="CHEBI:29105"/>
    </cofactor>
</comment>
<dbReference type="RefSeq" id="WP_047187577.1">
    <property type="nucleotide sequence ID" value="NZ_LCYG01000012.1"/>
</dbReference>
<comment type="similarity">
    <text evidence="5">Belongs to the zinc-containing alcohol dehydrogenase family.</text>
</comment>
<comment type="caution">
    <text evidence="7">The sequence shown here is derived from an EMBL/GenBank/DDBJ whole genome shotgun (WGS) entry which is preliminary data.</text>
</comment>
<evidence type="ECO:0000313" key="7">
    <source>
        <dbReference type="EMBL" id="KLK94506.1"/>
    </source>
</evidence>
<dbReference type="InterPro" id="IPR013149">
    <property type="entry name" value="ADH-like_C"/>
</dbReference>
<feature type="domain" description="Enoyl reductase (ER)" evidence="6">
    <location>
        <begin position="9"/>
        <end position="343"/>
    </location>
</feature>
<dbReference type="Pfam" id="PF08240">
    <property type="entry name" value="ADH_N"/>
    <property type="match status" value="1"/>
</dbReference>
<dbReference type="InterPro" id="IPR013154">
    <property type="entry name" value="ADH-like_N"/>
</dbReference>
<dbReference type="InterPro" id="IPR029752">
    <property type="entry name" value="D-isomer_DH_CS1"/>
</dbReference>
<dbReference type="PANTHER" id="PTHR42683">
    <property type="entry name" value="ALDEHYDE REDUCTASE"/>
    <property type="match status" value="1"/>
</dbReference>
<dbReference type="Proteomes" id="UP000035489">
    <property type="component" value="Unassembled WGS sequence"/>
</dbReference>
<dbReference type="EMBL" id="LCYG01000012">
    <property type="protein sequence ID" value="KLK94506.1"/>
    <property type="molecule type" value="Genomic_DNA"/>
</dbReference>
<dbReference type="InterPro" id="IPR002328">
    <property type="entry name" value="ADH_Zn_CS"/>
</dbReference>
<dbReference type="SMART" id="SM00829">
    <property type="entry name" value="PKS_ER"/>
    <property type="match status" value="1"/>
</dbReference>
<dbReference type="InterPro" id="IPR011032">
    <property type="entry name" value="GroES-like_sf"/>
</dbReference>
<reference evidence="7 8" key="1">
    <citation type="submission" date="2015-05" db="EMBL/GenBank/DDBJ databases">
        <title>Draft genome sequence of Microvirga vignae strain BR3299, a novel nitrogen fixing bacteria isolated from Brazil semi-aired region.</title>
        <authorList>
            <person name="Zilli J.E."/>
            <person name="Passos S.R."/>
            <person name="Leite J."/>
            <person name="Baldani J.I."/>
            <person name="Xavier G.R."/>
            <person name="Rumjaneck N.G."/>
            <person name="Simoes-Araujo J.L."/>
        </authorList>
    </citation>
    <scope>NUCLEOTIDE SEQUENCE [LARGE SCALE GENOMIC DNA]</scope>
    <source>
        <strain evidence="7 8">BR3299</strain>
    </source>
</reference>
<dbReference type="InterPro" id="IPR047109">
    <property type="entry name" value="CAD-like"/>
</dbReference>
<sequence>MIKAFGYAAQDATTPLTPFSFERREPRESDVQIEILYCGVCHSDLHTVREEWGGTHFPSLPGHEIVGRVTRVGDGVQKFKVGDLVGVGCMVDSCRTCSSCREGLEQYCEVGFTGTYNGPEQGTGANTYGGYSDVIVVDESFVLRIPDGLDPAAAAPLLCAGITTYSPLRRWRVQPGQKVGVVGLGGLGHMAVKLARAMGAHVVLFTTSPNKREDALALGAHEVVISKDEEAMAAQRNSFDFIIDTVAAPHDLDSYLVLLARDGAMVLVGAPAEPHPATTVFNLIMKRRQLAGSLIGGIAETQEMLDFCAQHGITAEIEMIPIQNINQAYERMLKSDVKYRFVIDMASLRQEAAA</sequence>
<dbReference type="PATRIC" id="fig|1225564.3.peg.579"/>